<name>A0A9N9EQW4_9GLOM</name>
<dbReference type="AlphaFoldDB" id="A0A9N9EQW4"/>
<keyword evidence="2" id="KW-1185">Reference proteome</keyword>
<dbReference type="OrthoDB" id="2447933at2759"/>
<proteinExistence type="predicted"/>
<gene>
    <name evidence="1" type="ORF">AGERDE_LOCUS12963</name>
</gene>
<dbReference type="EMBL" id="CAJVPL010012800">
    <property type="protein sequence ID" value="CAG8687119.1"/>
    <property type="molecule type" value="Genomic_DNA"/>
</dbReference>
<feature type="non-terminal residue" evidence="1">
    <location>
        <position position="1"/>
    </location>
</feature>
<reference evidence="1" key="1">
    <citation type="submission" date="2021-06" db="EMBL/GenBank/DDBJ databases">
        <authorList>
            <person name="Kallberg Y."/>
            <person name="Tangrot J."/>
            <person name="Rosling A."/>
        </authorList>
    </citation>
    <scope>NUCLEOTIDE SEQUENCE</scope>
    <source>
        <strain evidence="1">MT106</strain>
    </source>
</reference>
<evidence type="ECO:0000313" key="1">
    <source>
        <dbReference type="EMBL" id="CAG8687119.1"/>
    </source>
</evidence>
<protein>
    <submittedName>
        <fullName evidence="1">11375_t:CDS:1</fullName>
    </submittedName>
</protein>
<evidence type="ECO:0000313" key="2">
    <source>
        <dbReference type="Proteomes" id="UP000789831"/>
    </source>
</evidence>
<sequence length="330" mass="37790">GFEKADRILTEGEREETNLLVNKLTRIPAPTQEEQQLLAQLYLTTEQFIALSQQTPYLTREEKEAINDNYLSLNSAQKLQLLNSGLNNLGINNQARKQRFAQLNHTLYQEKSTFGLTTQEKENILRFLMNTLDLTTEQKSALEKMGIKPYNASDNHLLKFGLEKIELNEEQKAELALIHSDNLPTFPFTDQQKNILTSLAPLTRQDKYSAESLELLNSLSLKSTNLNFFTNAEILPNPNLDFGESKDTYLPLKIKFLSGEQKTLLAEIKQRKKQANRTEIQANKDSILISLLGIRKDENLGEDTKKKIITYFQEIKQTPKLFGLNLSLDR</sequence>
<comment type="caution">
    <text evidence="1">The sequence shown here is derived from an EMBL/GenBank/DDBJ whole genome shotgun (WGS) entry which is preliminary data.</text>
</comment>
<dbReference type="Proteomes" id="UP000789831">
    <property type="component" value="Unassembled WGS sequence"/>
</dbReference>
<accession>A0A9N9EQW4</accession>
<organism evidence="1 2">
    <name type="scientific">Ambispora gerdemannii</name>
    <dbReference type="NCBI Taxonomy" id="144530"/>
    <lineage>
        <taxon>Eukaryota</taxon>
        <taxon>Fungi</taxon>
        <taxon>Fungi incertae sedis</taxon>
        <taxon>Mucoromycota</taxon>
        <taxon>Glomeromycotina</taxon>
        <taxon>Glomeromycetes</taxon>
        <taxon>Archaeosporales</taxon>
        <taxon>Ambisporaceae</taxon>
        <taxon>Ambispora</taxon>
    </lineage>
</organism>